<protein>
    <submittedName>
        <fullName evidence="2">Uncharacterized protein</fullName>
    </submittedName>
</protein>
<dbReference type="EMBL" id="NMUH01000895">
    <property type="protein sequence ID" value="MQL86362.1"/>
    <property type="molecule type" value="Genomic_DNA"/>
</dbReference>
<dbReference type="PANTHER" id="PTHR33673">
    <property type="entry name" value="SUPPRESSOR SRP40-LIKE PROTEIN"/>
    <property type="match status" value="1"/>
</dbReference>
<dbReference type="OrthoDB" id="676141at2759"/>
<feature type="region of interest" description="Disordered" evidence="1">
    <location>
        <begin position="127"/>
        <end position="195"/>
    </location>
</feature>
<name>A0A843UJS0_COLES</name>
<sequence length="331" mass="34744">MDSRAVGGSPGLSTHGESSEQDEIVVAFSRTLPRCTNEGRLDMANVDVRRSDKHQIRGAEGVGGEDQRQALLDSVTKSEHMKSKSSLSPLSSDFSSGNSFFQLDGAKLSKPVNSERNTLSAGLLKVLDATRPSTGVGSHAPSEVDSRIDKAPGDGNPSSAAEAGDPEVSTPPGVEPTPQGQHAGKPEGYDPNRIPASVFSAKKSLSSIDWSLASNESLFSIRMESCSFSRDHLMGRSGELGSFSYSPPATDASDSPLPLSVDPEEVHLVAGNDPEQDAATEQVNAQTMVDVLRAAAGEHSGEFLPADEGICPSASNHRQSDASSVHSFAFP</sequence>
<feature type="region of interest" description="Disordered" evidence="1">
    <location>
        <begin position="75"/>
        <end position="115"/>
    </location>
</feature>
<keyword evidence="3" id="KW-1185">Reference proteome</keyword>
<proteinExistence type="predicted"/>
<gene>
    <name evidence="2" type="ORF">Taro_018895</name>
</gene>
<feature type="region of interest" description="Disordered" evidence="1">
    <location>
        <begin position="1"/>
        <end position="23"/>
    </location>
</feature>
<accession>A0A843UJS0</accession>
<feature type="compositionally biased region" description="Low complexity" evidence="1">
    <location>
        <begin position="84"/>
        <end position="101"/>
    </location>
</feature>
<feature type="region of interest" description="Disordered" evidence="1">
    <location>
        <begin position="303"/>
        <end position="331"/>
    </location>
</feature>
<evidence type="ECO:0000313" key="3">
    <source>
        <dbReference type="Proteomes" id="UP000652761"/>
    </source>
</evidence>
<reference evidence="2" key="1">
    <citation type="submission" date="2017-07" db="EMBL/GenBank/DDBJ databases">
        <title>Taro Niue Genome Assembly and Annotation.</title>
        <authorList>
            <person name="Atibalentja N."/>
            <person name="Keating K."/>
            <person name="Fields C.J."/>
        </authorList>
    </citation>
    <scope>NUCLEOTIDE SEQUENCE</scope>
    <source>
        <strain evidence="2">Niue_2</strain>
        <tissue evidence="2">Leaf</tissue>
    </source>
</reference>
<feature type="compositionally biased region" description="Polar residues" evidence="1">
    <location>
        <begin position="313"/>
        <end position="331"/>
    </location>
</feature>
<organism evidence="2 3">
    <name type="scientific">Colocasia esculenta</name>
    <name type="common">Wild taro</name>
    <name type="synonym">Arum esculentum</name>
    <dbReference type="NCBI Taxonomy" id="4460"/>
    <lineage>
        <taxon>Eukaryota</taxon>
        <taxon>Viridiplantae</taxon>
        <taxon>Streptophyta</taxon>
        <taxon>Embryophyta</taxon>
        <taxon>Tracheophyta</taxon>
        <taxon>Spermatophyta</taxon>
        <taxon>Magnoliopsida</taxon>
        <taxon>Liliopsida</taxon>
        <taxon>Araceae</taxon>
        <taxon>Aroideae</taxon>
        <taxon>Colocasieae</taxon>
        <taxon>Colocasia</taxon>
    </lineage>
</organism>
<feature type="non-terminal residue" evidence="2">
    <location>
        <position position="1"/>
    </location>
</feature>
<dbReference type="AlphaFoldDB" id="A0A843UJS0"/>
<comment type="caution">
    <text evidence="2">The sequence shown here is derived from an EMBL/GenBank/DDBJ whole genome shotgun (WGS) entry which is preliminary data.</text>
</comment>
<dbReference type="PANTHER" id="PTHR33673:SF3">
    <property type="entry name" value="SUPPRESSOR SRP40-LIKE PROTEIN"/>
    <property type="match status" value="1"/>
</dbReference>
<feature type="compositionally biased region" description="Basic and acidic residues" evidence="1">
    <location>
        <begin position="142"/>
        <end position="152"/>
    </location>
</feature>
<evidence type="ECO:0000313" key="2">
    <source>
        <dbReference type="EMBL" id="MQL86362.1"/>
    </source>
</evidence>
<evidence type="ECO:0000256" key="1">
    <source>
        <dbReference type="SAM" id="MobiDB-lite"/>
    </source>
</evidence>
<dbReference type="Proteomes" id="UP000652761">
    <property type="component" value="Unassembled WGS sequence"/>
</dbReference>